<dbReference type="InterPro" id="IPR004474">
    <property type="entry name" value="LytR_CpsA_psr"/>
</dbReference>
<evidence type="ECO:0000256" key="2">
    <source>
        <dbReference type="SAM" id="MobiDB-lite"/>
    </source>
</evidence>
<dbReference type="Proteomes" id="UP000290365">
    <property type="component" value="Chromosome"/>
</dbReference>
<dbReference type="InterPro" id="IPR050922">
    <property type="entry name" value="LytR/CpsA/Psr_CW_biosynth"/>
</dbReference>
<name>A0A4P6JX31_KTERU</name>
<gene>
    <name evidence="5" type="ORF">EPA93_29855</name>
</gene>
<evidence type="ECO:0000259" key="4">
    <source>
        <dbReference type="Pfam" id="PF03816"/>
    </source>
</evidence>
<dbReference type="NCBIfam" id="TIGR00350">
    <property type="entry name" value="lytR_cpsA_psr"/>
    <property type="match status" value="1"/>
</dbReference>
<accession>A0A4P6JX31</accession>
<keyword evidence="6" id="KW-1185">Reference proteome</keyword>
<feature type="domain" description="Cell envelope-related transcriptional attenuator" evidence="4">
    <location>
        <begin position="318"/>
        <end position="484"/>
    </location>
</feature>
<organism evidence="5 6">
    <name type="scientific">Ktedonosporobacter rubrisoli</name>
    <dbReference type="NCBI Taxonomy" id="2509675"/>
    <lineage>
        <taxon>Bacteria</taxon>
        <taxon>Bacillati</taxon>
        <taxon>Chloroflexota</taxon>
        <taxon>Ktedonobacteria</taxon>
        <taxon>Ktedonobacterales</taxon>
        <taxon>Ktedonosporobacteraceae</taxon>
        <taxon>Ktedonosporobacter</taxon>
    </lineage>
</organism>
<feature type="compositionally biased region" description="Pro residues" evidence="2">
    <location>
        <begin position="202"/>
        <end position="223"/>
    </location>
</feature>
<feature type="compositionally biased region" description="Polar residues" evidence="2">
    <location>
        <begin position="54"/>
        <end position="64"/>
    </location>
</feature>
<dbReference type="PANTHER" id="PTHR33392:SF6">
    <property type="entry name" value="POLYISOPRENYL-TEICHOIC ACID--PEPTIDOGLYCAN TEICHOIC ACID TRANSFERASE TAGU"/>
    <property type="match status" value="1"/>
</dbReference>
<evidence type="ECO:0000256" key="3">
    <source>
        <dbReference type="SAM" id="Phobius"/>
    </source>
</evidence>
<proteinExistence type="inferred from homology"/>
<feature type="compositionally biased region" description="Polar residues" evidence="2">
    <location>
        <begin position="99"/>
        <end position="118"/>
    </location>
</feature>
<comment type="similarity">
    <text evidence="1">Belongs to the LytR/CpsA/Psr (LCP) family.</text>
</comment>
<feature type="region of interest" description="Disordered" evidence="2">
    <location>
        <begin position="575"/>
        <end position="664"/>
    </location>
</feature>
<feature type="region of interest" description="Disordered" evidence="2">
    <location>
        <begin position="183"/>
        <end position="227"/>
    </location>
</feature>
<dbReference type="PANTHER" id="PTHR33392">
    <property type="entry name" value="POLYISOPRENYL-TEICHOIC ACID--PEPTIDOGLYCAN TEICHOIC ACID TRANSFERASE TAGU"/>
    <property type="match status" value="1"/>
</dbReference>
<dbReference type="Pfam" id="PF03816">
    <property type="entry name" value="LytR_cpsA_psr"/>
    <property type="match status" value="1"/>
</dbReference>
<feature type="compositionally biased region" description="Polar residues" evidence="2">
    <location>
        <begin position="634"/>
        <end position="654"/>
    </location>
</feature>
<feature type="compositionally biased region" description="Low complexity" evidence="2">
    <location>
        <begin position="601"/>
        <end position="633"/>
    </location>
</feature>
<dbReference type="KEGG" id="kbs:EPA93_29855"/>
<protein>
    <recommendedName>
        <fullName evidence="4">Cell envelope-related transcriptional attenuator domain-containing protein</fullName>
    </recommendedName>
</protein>
<dbReference type="Gene3D" id="3.40.630.190">
    <property type="entry name" value="LCP protein"/>
    <property type="match status" value="1"/>
</dbReference>
<evidence type="ECO:0000256" key="1">
    <source>
        <dbReference type="ARBA" id="ARBA00006068"/>
    </source>
</evidence>
<feature type="compositionally biased region" description="Low complexity" evidence="2">
    <location>
        <begin position="575"/>
        <end position="587"/>
    </location>
</feature>
<evidence type="ECO:0000313" key="6">
    <source>
        <dbReference type="Proteomes" id="UP000290365"/>
    </source>
</evidence>
<dbReference type="AlphaFoldDB" id="A0A4P6JX31"/>
<keyword evidence="3" id="KW-0472">Membrane</keyword>
<evidence type="ECO:0000313" key="5">
    <source>
        <dbReference type="EMBL" id="QBD79962.1"/>
    </source>
</evidence>
<keyword evidence="3" id="KW-1133">Transmembrane helix</keyword>
<sequence>MKQQFMHMKSPQGKRHSAQTPPFKGSSPAEAQPGDNAQSPEAYAPDAARPGPSPNWQTSNSLQLENRPGFSSPPVADQETTVQEAIQDPVTGPIHDGNPVQSSYYSPASGQLSSQPQFNAGMPSFAPPMGNAAPPMQQVIPPFAAPMQPGQGAPFAAPMQQGPLAQGAASPFAAPGVASGALLGPGAPPLSQPLAENNWQQMPPPPNNMGYPGTPPPTQPPRPRAPEKKRFPTWARVVIIILLVLVISGSGAFAYYQLNFAPTLNNITGHQAIYTKGGSNINQSTGDILSGQRVNILLLGSDTDGKGNGIENGRPLAQTDIIVSIDPQTKAVAMVSIPRDLQVTVDGIGNMKLDEVFMTGWSGPDVPTRIARAAGLTMQTIEANYGIHIDHYAWVGLTGFIKVIDTAGGVDIDAIHPMVDDNYPDDINTHDPYGNKRLYIAPGPQHMNGIQALEYVRTRHSDLVGDFGRSQRQQQMLAQLKAKLATPDTISKASDLLKDLNGSVQTDLQLTDIMKMANFATSLDMNKMLRVTLGPPFASPSATNSNYLPNCSLIIPAITKIFDLGNQAKCVPQTNNVVTPPNNQGNQDQGTPDMQATPTPGLHHGQNTHNNQGNQNDQNNSGTQGTPGTKGTPNAGNQNGNGDPGTQSTPTPGKTPNKHHKAGNAMIATPGTTAYAALSNLSQILQASALSLQSGGSDWPGVHSLLDLMFMVVFESFDALTT</sequence>
<feature type="region of interest" description="Disordered" evidence="2">
    <location>
        <begin position="1"/>
        <end position="171"/>
    </location>
</feature>
<feature type="transmembrane region" description="Helical" evidence="3">
    <location>
        <begin position="234"/>
        <end position="256"/>
    </location>
</feature>
<feature type="compositionally biased region" description="Polar residues" evidence="2">
    <location>
        <begin position="588"/>
        <end position="598"/>
    </location>
</feature>
<keyword evidence="3" id="KW-0812">Transmembrane</keyword>
<dbReference type="EMBL" id="CP035758">
    <property type="protein sequence ID" value="QBD79962.1"/>
    <property type="molecule type" value="Genomic_DNA"/>
</dbReference>
<reference evidence="5 6" key="1">
    <citation type="submission" date="2019-01" db="EMBL/GenBank/DDBJ databases">
        <title>Ktedonosporobacter rubrisoli SCAWS-G2.</title>
        <authorList>
            <person name="Huang Y."/>
            <person name="Yan B."/>
        </authorList>
    </citation>
    <scope>NUCLEOTIDE SEQUENCE [LARGE SCALE GENOMIC DNA]</scope>
    <source>
        <strain evidence="5 6">SCAWS-G2</strain>
    </source>
</reference>
<dbReference type="RefSeq" id="WP_129891028.1">
    <property type="nucleotide sequence ID" value="NZ_CP035758.1"/>
</dbReference>
<dbReference type="OrthoDB" id="153585at2"/>